<dbReference type="AlphaFoldDB" id="A0A0C9WVY6"/>
<reference evidence="2" key="2">
    <citation type="submission" date="2015-01" db="EMBL/GenBank/DDBJ databases">
        <title>Evolutionary Origins and Diversification of the Mycorrhizal Mutualists.</title>
        <authorList>
            <consortium name="DOE Joint Genome Institute"/>
            <consortium name="Mycorrhizal Genomics Consortium"/>
            <person name="Kohler A."/>
            <person name="Kuo A."/>
            <person name="Nagy L.G."/>
            <person name="Floudas D."/>
            <person name="Copeland A."/>
            <person name="Barry K.W."/>
            <person name="Cichocki N."/>
            <person name="Veneault-Fourrey C."/>
            <person name="LaButti K."/>
            <person name="Lindquist E.A."/>
            <person name="Lipzen A."/>
            <person name="Lundell T."/>
            <person name="Morin E."/>
            <person name="Murat C."/>
            <person name="Riley R."/>
            <person name="Ohm R."/>
            <person name="Sun H."/>
            <person name="Tunlid A."/>
            <person name="Henrissat B."/>
            <person name="Grigoriev I.V."/>
            <person name="Hibbett D.S."/>
            <person name="Martin F."/>
        </authorList>
    </citation>
    <scope>NUCLEOTIDE SEQUENCE [LARGE SCALE GENOMIC DNA]</scope>
    <source>
        <strain evidence="2">LaAM-08-1</strain>
    </source>
</reference>
<dbReference type="EMBL" id="KN838712">
    <property type="protein sequence ID" value="KIJ96725.1"/>
    <property type="molecule type" value="Genomic_DNA"/>
</dbReference>
<organism evidence="1 2">
    <name type="scientific">Laccaria amethystina LaAM-08-1</name>
    <dbReference type="NCBI Taxonomy" id="1095629"/>
    <lineage>
        <taxon>Eukaryota</taxon>
        <taxon>Fungi</taxon>
        <taxon>Dikarya</taxon>
        <taxon>Basidiomycota</taxon>
        <taxon>Agaricomycotina</taxon>
        <taxon>Agaricomycetes</taxon>
        <taxon>Agaricomycetidae</taxon>
        <taxon>Agaricales</taxon>
        <taxon>Agaricineae</taxon>
        <taxon>Hydnangiaceae</taxon>
        <taxon>Laccaria</taxon>
    </lineage>
</organism>
<gene>
    <name evidence="1" type="ORF">K443DRAFT_274273</name>
</gene>
<keyword evidence="2" id="KW-1185">Reference proteome</keyword>
<reference evidence="1 2" key="1">
    <citation type="submission" date="2014-04" db="EMBL/GenBank/DDBJ databases">
        <authorList>
            <consortium name="DOE Joint Genome Institute"/>
            <person name="Kuo A."/>
            <person name="Kohler A."/>
            <person name="Nagy L.G."/>
            <person name="Floudas D."/>
            <person name="Copeland A."/>
            <person name="Barry K.W."/>
            <person name="Cichocki N."/>
            <person name="Veneault-Fourrey C."/>
            <person name="LaButti K."/>
            <person name="Lindquist E.A."/>
            <person name="Lipzen A."/>
            <person name="Lundell T."/>
            <person name="Morin E."/>
            <person name="Murat C."/>
            <person name="Sun H."/>
            <person name="Tunlid A."/>
            <person name="Henrissat B."/>
            <person name="Grigoriev I.V."/>
            <person name="Hibbett D.S."/>
            <person name="Martin F."/>
            <person name="Nordberg H.P."/>
            <person name="Cantor M.N."/>
            <person name="Hua S.X."/>
        </authorList>
    </citation>
    <scope>NUCLEOTIDE SEQUENCE [LARGE SCALE GENOMIC DNA]</scope>
    <source>
        <strain evidence="1 2">LaAM-08-1</strain>
    </source>
</reference>
<sequence length="80" mass="8930">MFFLELPFLVRHTYFRKEGEGGVIYSGLKNFTDPVLILRSLGPLDSRAKICLVIRFSGAHGSIVFLLSSSTYLTWGATMS</sequence>
<name>A0A0C9WVY6_9AGAR</name>
<accession>A0A0C9WVY6</accession>
<protein>
    <submittedName>
        <fullName evidence="1">Uncharacterized protein</fullName>
    </submittedName>
</protein>
<proteinExistence type="predicted"/>
<evidence type="ECO:0000313" key="2">
    <source>
        <dbReference type="Proteomes" id="UP000054477"/>
    </source>
</evidence>
<dbReference type="HOGENOM" id="CLU_2590119_0_0_1"/>
<dbReference type="Proteomes" id="UP000054477">
    <property type="component" value="Unassembled WGS sequence"/>
</dbReference>
<evidence type="ECO:0000313" key="1">
    <source>
        <dbReference type="EMBL" id="KIJ96725.1"/>
    </source>
</evidence>